<dbReference type="Proteomes" id="UP001277761">
    <property type="component" value="Unassembled WGS sequence"/>
</dbReference>
<name>A0ABU4VGN0_9ACTN</name>
<keyword evidence="2" id="KW-0012">Acyltransferase</keyword>
<evidence type="ECO:0000313" key="4">
    <source>
        <dbReference type="EMBL" id="MDX8150938.1"/>
    </source>
</evidence>
<comment type="caution">
    <text evidence="4">The sequence shown here is derived from an EMBL/GenBank/DDBJ whole genome shotgun (WGS) entry which is preliminary data.</text>
</comment>
<sequence length="347" mass="37017">MAVPSRRVPSRLRLATVVAGLLALLGAVAAIAMAGGGGDDALPVPPTAAVLEREAAAARRPDPAVPEARTRRFDAAAALRLVRDQVAEGQRPSGSERLARVRARLVRRLPLGRTEPVAGHPGLRNVVGRMPARGSGRGRPAIVLAAHYDTQLAPRGFVGANDSAAGTAVVVEAARALLAADRRERRRAARDGEPAPSRREVRFVLLDGEELPPGGSEARFEQDGLRGSTAYAAAHAGQLGAVAVVDYVAGRGLRLPREGQSDPALWRRVRAAAARVGVARAFPDATGPTIIDDHVPFLRRGVPAVDLIDWSYPYKQGLDDRLRRLSERAIDATGETMVDWLIAERRR</sequence>
<evidence type="ECO:0000259" key="3">
    <source>
        <dbReference type="Pfam" id="PF04389"/>
    </source>
</evidence>
<dbReference type="PANTHER" id="PTHR12283:SF6">
    <property type="entry name" value="GLUTAMINYL-PEPTIDE CYCLOTRANSFERASE-RELATED"/>
    <property type="match status" value="1"/>
</dbReference>
<dbReference type="InterPro" id="IPR040234">
    <property type="entry name" value="QC/QCL"/>
</dbReference>
<dbReference type="SUPFAM" id="SSF53187">
    <property type="entry name" value="Zn-dependent exopeptidases"/>
    <property type="match status" value="1"/>
</dbReference>
<evidence type="ECO:0000256" key="1">
    <source>
        <dbReference type="ARBA" id="ARBA00022679"/>
    </source>
</evidence>
<evidence type="ECO:0000313" key="5">
    <source>
        <dbReference type="Proteomes" id="UP001277761"/>
    </source>
</evidence>
<evidence type="ECO:0000256" key="2">
    <source>
        <dbReference type="ARBA" id="ARBA00023315"/>
    </source>
</evidence>
<accession>A0ABU4VGN0</accession>
<protein>
    <submittedName>
        <fullName evidence="4">M28 family peptidase</fullName>
    </submittedName>
</protein>
<proteinExistence type="predicted"/>
<feature type="domain" description="Peptidase M28" evidence="3">
    <location>
        <begin position="125"/>
        <end position="339"/>
    </location>
</feature>
<dbReference type="RefSeq" id="WP_319953078.1">
    <property type="nucleotide sequence ID" value="NZ_JAXAVX010000001.1"/>
</dbReference>
<reference evidence="4 5" key="1">
    <citation type="submission" date="2023-11" db="EMBL/GenBank/DDBJ databases">
        <authorList>
            <person name="Xu M."/>
            <person name="Jiang T."/>
        </authorList>
    </citation>
    <scope>NUCLEOTIDE SEQUENCE [LARGE SCALE GENOMIC DNA]</scope>
    <source>
        <strain evidence="4 5">SD</strain>
    </source>
</reference>
<keyword evidence="1" id="KW-0808">Transferase</keyword>
<keyword evidence="5" id="KW-1185">Reference proteome</keyword>
<gene>
    <name evidence="4" type="ORF">SK069_04975</name>
</gene>
<dbReference type="EMBL" id="JAXAVX010000001">
    <property type="protein sequence ID" value="MDX8150938.1"/>
    <property type="molecule type" value="Genomic_DNA"/>
</dbReference>
<dbReference type="Gene3D" id="3.40.630.10">
    <property type="entry name" value="Zn peptidases"/>
    <property type="match status" value="1"/>
</dbReference>
<organism evidence="4 5">
    <name type="scientific">Patulibacter brassicae</name>
    <dbReference type="NCBI Taxonomy" id="1705717"/>
    <lineage>
        <taxon>Bacteria</taxon>
        <taxon>Bacillati</taxon>
        <taxon>Actinomycetota</taxon>
        <taxon>Thermoleophilia</taxon>
        <taxon>Solirubrobacterales</taxon>
        <taxon>Patulibacteraceae</taxon>
        <taxon>Patulibacter</taxon>
    </lineage>
</organism>
<dbReference type="Pfam" id="PF04389">
    <property type="entry name" value="Peptidase_M28"/>
    <property type="match status" value="1"/>
</dbReference>
<dbReference type="PANTHER" id="PTHR12283">
    <property type="entry name" value="GLUTAMINYL-PEPTIDE CYCLOTRANSFERASE"/>
    <property type="match status" value="1"/>
</dbReference>
<dbReference type="InterPro" id="IPR007484">
    <property type="entry name" value="Peptidase_M28"/>
</dbReference>